<reference evidence="1" key="1">
    <citation type="journal article" date="2021" name="Genome Biol. Evol.">
        <title>A High-Quality Reference Genome for a Parasitic Bivalve with Doubly Uniparental Inheritance (Bivalvia: Unionida).</title>
        <authorList>
            <person name="Smith C.H."/>
        </authorList>
    </citation>
    <scope>NUCLEOTIDE SEQUENCE</scope>
    <source>
        <strain evidence="1">CHS0354</strain>
    </source>
</reference>
<name>A0AAE0W9H7_9BIVA</name>
<organism evidence="1 2">
    <name type="scientific">Potamilus streckersoni</name>
    <dbReference type="NCBI Taxonomy" id="2493646"/>
    <lineage>
        <taxon>Eukaryota</taxon>
        <taxon>Metazoa</taxon>
        <taxon>Spiralia</taxon>
        <taxon>Lophotrochozoa</taxon>
        <taxon>Mollusca</taxon>
        <taxon>Bivalvia</taxon>
        <taxon>Autobranchia</taxon>
        <taxon>Heteroconchia</taxon>
        <taxon>Palaeoheterodonta</taxon>
        <taxon>Unionida</taxon>
        <taxon>Unionoidea</taxon>
        <taxon>Unionidae</taxon>
        <taxon>Ambleminae</taxon>
        <taxon>Lampsilini</taxon>
        <taxon>Potamilus</taxon>
    </lineage>
</organism>
<protein>
    <submittedName>
        <fullName evidence="1">Uncharacterized protein</fullName>
    </submittedName>
</protein>
<reference evidence="1" key="3">
    <citation type="submission" date="2023-05" db="EMBL/GenBank/DDBJ databases">
        <authorList>
            <person name="Smith C.H."/>
        </authorList>
    </citation>
    <scope>NUCLEOTIDE SEQUENCE</scope>
    <source>
        <strain evidence="1">CHS0354</strain>
        <tissue evidence="1">Mantle</tissue>
    </source>
</reference>
<sequence>MSMTDLLNKDAKKLLAKDKDEYDCVTNDEVTNDSVTSDNETNSEVSQKIISDQHKISRDVIMMKSLRTWRS</sequence>
<dbReference type="Proteomes" id="UP001195483">
    <property type="component" value="Unassembled WGS sequence"/>
</dbReference>
<proteinExistence type="predicted"/>
<keyword evidence="2" id="KW-1185">Reference proteome</keyword>
<evidence type="ECO:0000313" key="1">
    <source>
        <dbReference type="EMBL" id="KAK3605417.1"/>
    </source>
</evidence>
<dbReference type="EMBL" id="JAEAOA010000514">
    <property type="protein sequence ID" value="KAK3605417.1"/>
    <property type="molecule type" value="Genomic_DNA"/>
</dbReference>
<evidence type="ECO:0000313" key="2">
    <source>
        <dbReference type="Proteomes" id="UP001195483"/>
    </source>
</evidence>
<reference evidence="1" key="2">
    <citation type="journal article" date="2021" name="Genome Biol. Evol.">
        <title>Developing a high-quality reference genome for a parasitic bivalve with doubly uniparental inheritance (Bivalvia: Unionida).</title>
        <authorList>
            <person name="Smith C.H."/>
        </authorList>
    </citation>
    <scope>NUCLEOTIDE SEQUENCE</scope>
    <source>
        <strain evidence="1">CHS0354</strain>
        <tissue evidence="1">Mantle</tissue>
    </source>
</reference>
<gene>
    <name evidence="1" type="ORF">CHS0354_007496</name>
</gene>
<dbReference type="AlphaFoldDB" id="A0AAE0W9H7"/>
<comment type="caution">
    <text evidence="1">The sequence shown here is derived from an EMBL/GenBank/DDBJ whole genome shotgun (WGS) entry which is preliminary data.</text>
</comment>
<accession>A0AAE0W9H7</accession>